<dbReference type="Gene3D" id="1.10.443.10">
    <property type="entry name" value="Intergrase catalytic core"/>
    <property type="match status" value="1"/>
</dbReference>
<dbReference type="InterPro" id="IPR013762">
    <property type="entry name" value="Integrase-like_cat_sf"/>
</dbReference>
<keyword evidence="5 10" id="KW-0159">Chromosome partition</keyword>
<dbReference type="Pfam" id="PF02899">
    <property type="entry name" value="Phage_int_SAM_1"/>
    <property type="match status" value="1"/>
</dbReference>
<evidence type="ECO:0000256" key="6">
    <source>
        <dbReference type="ARBA" id="ARBA00022908"/>
    </source>
</evidence>
<evidence type="ECO:0000259" key="11">
    <source>
        <dbReference type="PROSITE" id="PS51898"/>
    </source>
</evidence>
<comment type="similarity">
    <text evidence="2">Belongs to the 'phage' integrase family. XerD subfamily.</text>
</comment>
<evidence type="ECO:0000256" key="3">
    <source>
        <dbReference type="ARBA" id="ARBA00022490"/>
    </source>
</evidence>
<dbReference type="Proteomes" id="UP000178187">
    <property type="component" value="Unassembled WGS sequence"/>
</dbReference>
<sequence length="298" mass="34692">MQEVQTYLDYLSVEKGLSENTLASYEYDLMRYRQSVVKPLAQITRKDIWNFLIAQKERGAASTSIARYFSAIKMFHRFLAMERIIPRDETCIMEAPRVEKKLPEVLTIEETLQLLKAPNKRFKWQYRDAAILELLYATGMRVSEMINLKMDDINFETGWIKVMGKGNKERFIPVHDRAIALCKRYIVLLREPIQQRNKTTQPWLFFSQQSAIDARLTRQAVRDMVRRYASKAGIKKNIGVHTLRHSCATHLLERGADLRIIQELLGHADISSTEVYTHISPEQLKAAHSKYHPSNSTY</sequence>
<dbReference type="InterPro" id="IPR002104">
    <property type="entry name" value="Integrase_catalytic"/>
</dbReference>
<keyword evidence="6 10" id="KW-0229">DNA integration</keyword>
<dbReference type="InterPro" id="IPR044068">
    <property type="entry name" value="CB"/>
</dbReference>
<evidence type="ECO:0000256" key="4">
    <source>
        <dbReference type="ARBA" id="ARBA00022618"/>
    </source>
</evidence>
<dbReference type="GO" id="GO:0009037">
    <property type="term" value="F:tyrosine-based site-specific recombinase activity"/>
    <property type="evidence" value="ECO:0007669"/>
    <property type="project" value="UniProtKB-UniRule"/>
</dbReference>
<dbReference type="InterPro" id="IPR004107">
    <property type="entry name" value="Integrase_SAM-like_N"/>
</dbReference>
<dbReference type="NCBIfam" id="TIGR02225">
    <property type="entry name" value="recomb_XerD"/>
    <property type="match status" value="1"/>
</dbReference>
<evidence type="ECO:0000256" key="1">
    <source>
        <dbReference type="ARBA" id="ARBA00004496"/>
    </source>
</evidence>
<keyword evidence="4 10" id="KW-0132">Cell division</keyword>
<comment type="caution">
    <text evidence="13">The sequence shown here is derived from an EMBL/GenBank/DDBJ whole genome shotgun (WGS) entry which is preliminary data.</text>
</comment>
<comment type="subunit">
    <text evidence="10">Forms a cyclic heterotetrameric complex composed of two molecules of XerC and two molecules of XerD.</text>
</comment>
<evidence type="ECO:0000256" key="9">
    <source>
        <dbReference type="ARBA" id="ARBA00023306"/>
    </source>
</evidence>
<feature type="active site" description="O-(3'-phospho-DNA)-tyrosine intermediate" evidence="10">
    <location>
        <position position="276"/>
    </location>
</feature>
<evidence type="ECO:0000256" key="8">
    <source>
        <dbReference type="ARBA" id="ARBA00023172"/>
    </source>
</evidence>
<keyword evidence="8 10" id="KW-0233">DNA recombination</keyword>
<dbReference type="PROSITE" id="PS51900">
    <property type="entry name" value="CB"/>
    <property type="match status" value="1"/>
</dbReference>
<keyword evidence="7 10" id="KW-0238">DNA-binding</keyword>
<dbReference type="Pfam" id="PF00589">
    <property type="entry name" value="Phage_integrase"/>
    <property type="match status" value="1"/>
</dbReference>
<feature type="active site" evidence="10">
    <location>
        <position position="244"/>
    </location>
</feature>
<dbReference type="PROSITE" id="PS51898">
    <property type="entry name" value="TYR_RECOMBINASE"/>
    <property type="match status" value="1"/>
</dbReference>
<dbReference type="CDD" id="cd00798">
    <property type="entry name" value="INT_XerDC_C"/>
    <property type="match status" value="1"/>
</dbReference>
<dbReference type="GO" id="GO:0006313">
    <property type="term" value="P:DNA transposition"/>
    <property type="evidence" value="ECO:0007669"/>
    <property type="project" value="UniProtKB-UniRule"/>
</dbReference>
<keyword evidence="3 10" id="KW-0963">Cytoplasm</keyword>
<feature type="domain" description="Core-binding (CB)" evidence="12">
    <location>
        <begin position="1"/>
        <end position="80"/>
    </location>
</feature>
<dbReference type="GO" id="GO:0003677">
    <property type="term" value="F:DNA binding"/>
    <property type="evidence" value="ECO:0007669"/>
    <property type="project" value="UniProtKB-UniRule"/>
</dbReference>
<feature type="domain" description="Tyr recombinase" evidence="11">
    <location>
        <begin position="101"/>
        <end position="289"/>
    </location>
</feature>
<feature type="active site" evidence="10">
    <location>
        <position position="241"/>
    </location>
</feature>
<evidence type="ECO:0000256" key="10">
    <source>
        <dbReference type="HAMAP-Rule" id="MF_01808"/>
    </source>
</evidence>
<dbReference type="GO" id="GO:0005737">
    <property type="term" value="C:cytoplasm"/>
    <property type="evidence" value="ECO:0007669"/>
    <property type="project" value="UniProtKB-SubCell"/>
</dbReference>
<dbReference type="InterPro" id="IPR011010">
    <property type="entry name" value="DNA_brk_join_enz"/>
</dbReference>
<evidence type="ECO:0000313" key="13">
    <source>
        <dbReference type="EMBL" id="OGW97760.1"/>
    </source>
</evidence>
<dbReference type="InterPro" id="IPR010998">
    <property type="entry name" value="Integrase_recombinase_N"/>
</dbReference>
<feature type="active site" evidence="10">
    <location>
        <position position="141"/>
    </location>
</feature>
<keyword evidence="9 10" id="KW-0131">Cell cycle</keyword>
<dbReference type="NCBIfam" id="NF040815">
    <property type="entry name" value="recomb_XerA_Arch"/>
    <property type="match status" value="1"/>
</dbReference>
<evidence type="ECO:0000256" key="7">
    <source>
        <dbReference type="ARBA" id="ARBA00023125"/>
    </source>
</evidence>
<evidence type="ECO:0000256" key="2">
    <source>
        <dbReference type="ARBA" id="ARBA00010450"/>
    </source>
</evidence>
<protein>
    <recommendedName>
        <fullName evidence="10">Tyrosine recombinase XerC</fullName>
    </recommendedName>
</protein>
<dbReference type="PANTHER" id="PTHR30349:SF81">
    <property type="entry name" value="TYROSINE RECOMBINASE XERC"/>
    <property type="match status" value="1"/>
</dbReference>
<dbReference type="NCBIfam" id="NF001399">
    <property type="entry name" value="PRK00283.1"/>
    <property type="match status" value="1"/>
</dbReference>
<dbReference type="InterPro" id="IPR023009">
    <property type="entry name" value="Tyrosine_recombinase_XerC/XerD"/>
</dbReference>
<dbReference type="AlphaFoldDB" id="A0A1G1KXW6"/>
<feature type="active site" evidence="10">
    <location>
        <position position="165"/>
    </location>
</feature>
<dbReference type="EMBL" id="MHFR01000039">
    <property type="protein sequence ID" value="OGW97760.1"/>
    <property type="molecule type" value="Genomic_DNA"/>
</dbReference>
<dbReference type="GO" id="GO:0051301">
    <property type="term" value="P:cell division"/>
    <property type="evidence" value="ECO:0007669"/>
    <property type="project" value="UniProtKB-KW"/>
</dbReference>
<evidence type="ECO:0000256" key="5">
    <source>
        <dbReference type="ARBA" id="ARBA00022829"/>
    </source>
</evidence>
<dbReference type="Gene3D" id="1.10.150.130">
    <property type="match status" value="1"/>
</dbReference>
<gene>
    <name evidence="10" type="primary">xerC</name>
    <name evidence="13" type="ORF">A3G33_08075</name>
</gene>
<organism evidence="13 14">
    <name type="scientific">Candidatus Danuiimicrobium aquiferis</name>
    <dbReference type="NCBI Taxonomy" id="1801832"/>
    <lineage>
        <taxon>Bacteria</taxon>
        <taxon>Pseudomonadati</taxon>
        <taxon>Candidatus Omnitrophota</taxon>
        <taxon>Candidatus Danuiimicrobium</taxon>
    </lineage>
</organism>
<dbReference type="PANTHER" id="PTHR30349">
    <property type="entry name" value="PHAGE INTEGRASE-RELATED"/>
    <property type="match status" value="1"/>
</dbReference>
<evidence type="ECO:0000259" key="12">
    <source>
        <dbReference type="PROSITE" id="PS51900"/>
    </source>
</evidence>
<dbReference type="SUPFAM" id="SSF56349">
    <property type="entry name" value="DNA breaking-rejoining enzymes"/>
    <property type="match status" value="1"/>
</dbReference>
<feature type="active site" evidence="10">
    <location>
        <position position="267"/>
    </location>
</feature>
<comment type="similarity">
    <text evidence="10">Belongs to the 'phage' integrase family. XerC subfamily.</text>
</comment>
<dbReference type="InterPro" id="IPR011932">
    <property type="entry name" value="Recomb_XerD"/>
</dbReference>
<evidence type="ECO:0000313" key="14">
    <source>
        <dbReference type="Proteomes" id="UP000178187"/>
    </source>
</evidence>
<reference evidence="13 14" key="1">
    <citation type="journal article" date="2016" name="Nat. Commun.">
        <title>Thousands of microbial genomes shed light on interconnected biogeochemical processes in an aquifer system.</title>
        <authorList>
            <person name="Anantharaman K."/>
            <person name="Brown C.T."/>
            <person name="Hug L.A."/>
            <person name="Sharon I."/>
            <person name="Castelle C.J."/>
            <person name="Probst A.J."/>
            <person name="Thomas B.C."/>
            <person name="Singh A."/>
            <person name="Wilkins M.J."/>
            <person name="Karaoz U."/>
            <person name="Brodie E.L."/>
            <person name="Williams K.H."/>
            <person name="Hubbard S.S."/>
            <person name="Banfield J.F."/>
        </authorList>
    </citation>
    <scope>NUCLEOTIDE SEQUENCE [LARGE SCALE GENOMIC DNA]</scope>
</reference>
<accession>A0A1G1KXW6</accession>
<comment type="function">
    <text evidence="10">Site-specific tyrosine recombinase, which acts by catalyzing the cutting and rejoining of the recombining DNA molecules. The XerC-XerD complex is essential to convert dimers of the bacterial chromosome into monomers to permit their segregation at cell division. It also contributes to the segregational stability of plasmids.</text>
</comment>
<comment type="subcellular location">
    <subcellularLocation>
        <location evidence="1 10">Cytoplasm</location>
    </subcellularLocation>
</comment>
<dbReference type="GO" id="GO:0007059">
    <property type="term" value="P:chromosome segregation"/>
    <property type="evidence" value="ECO:0007669"/>
    <property type="project" value="UniProtKB-UniRule"/>
</dbReference>
<proteinExistence type="inferred from homology"/>
<dbReference type="HAMAP" id="MF_01808">
    <property type="entry name" value="Recomb_XerC_XerD"/>
    <property type="match status" value="1"/>
</dbReference>
<name>A0A1G1KXW6_9BACT</name>
<dbReference type="InterPro" id="IPR050090">
    <property type="entry name" value="Tyrosine_recombinase_XerCD"/>
</dbReference>